<reference evidence="2" key="1">
    <citation type="submission" date="2021-02" db="EMBL/GenBank/DDBJ databases">
        <authorList>
            <person name="Nowell W R."/>
        </authorList>
    </citation>
    <scope>NUCLEOTIDE SEQUENCE</scope>
</reference>
<feature type="compositionally biased region" description="Low complexity" evidence="1">
    <location>
        <begin position="34"/>
        <end position="43"/>
    </location>
</feature>
<comment type="caution">
    <text evidence="2">The sequence shown here is derived from an EMBL/GenBank/DDBJ whole genome shotgun (WGS) entry which is preliminary data.</text>
</comment>
<evidence type="ECO:0000313" key="2">
    <source>
        <dbReference type="EMBL" id="CAF4561225.1"/>
    </source>
</evidence>
<accession>A0A820ZDX0</accession>
<evidence type="ECO:0000256" key="1">
    <source>
        <dbReference type="SAM" id="MobiDB-lite"/>
    </source>
</evidence>
<proteinExistence type="predicted"/>
<sequence length="67" mass="7711">MILDLASLSQGTPPSVELSQKDTLPVTDSQSPLQQQQQQNQKQRYTRNVSLVDASRRLINRKIRYNQ</sequence>
<keyword evidence="3" id="KW-1185">Reference proteome</keyword>
<dbReference type="AlphaFoldDB" id="A0A820ZDX0"/>
<name>A0A820ZDX0_9BILA</name>
<feature type="non-terminal residue" evidence="2">
    <location>
        <position position="67"/>
    </location>
</feature>
<gene>
    <name evidence="2" type="ORF">UJA718_LOCUS29965</name>
</gene>
<dbReference type="EMBL" id="CAJOBP010010033">
    <property type="protein sequence ID" value="CAF4561225.1"/>
    <property type="molecule type" value="Genomic_DNA"/>
</dbReference>
<feature type="compositionally biased region" description="Polar residues" evidence="1">
    <location>
        <begin position="7"/>
        <end position="33"/>
    </location>
</feature>
<organism evidence="2 3">
    <name type="scientific">Rotaria socialis</name>
    <dbReference type="NCBI Taxonomy" id="392032"/>
    <lineage>
        <taxon>Eukaryota</taxon>
        <taxon>Metazoa</taxon>
        <taxon>Spiralia</taxon>
        <taxon>Gnathifera</taxon>
        <taxon>Rotifera</taxon>
        <taxon>Eurotatoria</taxon>
        <taxon>Bdelloidea</taxon>
        <taxon>Philodinida</taxon>
        <taxon>Philodinidae</taxon>
        <taxon>Rotaria</taxon>
    </lineage>
</organism>
<protein>
    <submittedName>
        <fullName evidence="2">Uncharacterized protein</fullName>
    </submittedName>
</protein>
<evidence type="ECO:0000313" key="3">
    <source>
        <dbReference type="Proteomes" id="UP000663873"/>
    </source>
</evidence>
<feature type="region of interest" description="Disordered" evidence="1">
    <location>
        <begin position="1"/>
        <end position="49"/>
    </location>
</feature>
<dbReference type="Proteomes" id="UP000663873">
    <property type="component" value="Unassembled WGS sequence"/>
</dbReference>